<dbReference type="EMBL" id="DWVP01000022">
    <property type="protein sequence ID" value="HJC85698.1"/>
    <property type="molecule type" value="Genomic_DNA"/>
</dbReference>
<reference evidence="3" key="2">
    <citation type="submission" date="2021-04" db="EMBL/GenBank/DDBJ databases">
        <authorList>
            <person name="Gilroy R."/>
        </authorList>
    </citation>
    <scope>NUCLEOTIDE SEQUENCE</scope>
    <source>
        <strain evidence="3">ChiHjej13B12-4958</strain>
    </source>
</reference>
<accession>A0A9D2QEG1</accession>
<evidence type="ECO:0000256" key="1">
    <source>
        <dbReference type="SAM" id="MobiDB-lite"/>
    </source>
</evidence>
<name>A0A9D2QEG1_9CORY</name>
<feature type="signal peptide" evidence="2">
    <location>
        <begin position="1"/>
        <end position="24"/>
    </location>
</feature>
<feature type="chain" id="PRO_5038745002" description="Secreted protein" evidence="2">
    <location>
        <begin position="25"/>
        <end position="148"/>
    </location>
</feature>
<keyword evidence="2" id="KW-0732">Signal</keyword>
<protein>
    <recommendedName>
        <fullName evidence="5">Secreted protein</fullName>
    </recommendedName>
</protein>
<evidence type="ECO:0000256" key="2">
    <source>
        <dbReference type="SAM" id="SignalP"/>
    </source>
</evidence>
<comment type="caution">
    <text evidence="3">The sequence shown here is derived from an EMBL/GenBank/DDBJ whole genome shotgun (WGS) entry which is preliminary data.</text>
</comment>
<evidence type="ECO:0008006" key="5">
    <source>
        <dbReference type="Google" id="ProtNLM"/>
    </source>
</evidence>
<organism evidence="3 4">
    <name type="scientific">Candidatus Corynebacterium faecigallinarum</name>
    <dbReference type="NCBI Taxonomy" id="2838528"/>
    <lineage>
        <taxon>Bacteria</taxon>
        <taxon>Bacillati</taxon>
        <taxon>Actinomycetota</taxon>
        <taxon>Actinomycetes</taxon>
        <taxon>Mycobacteriales</taxon>
        <taxon>Corynebacteriaceae</taxon>
        <taxon>Corynebacterium</taxon>
    </lineage>
</organism>
<evidence type="ECO:0000313" key="4">
    <source>
        <dbReference type="Proteomes" id="UP000823858"/>
    </source>
</evidence>
<dbReference type="Proteomes" id="UP000823858">
    <property type="component" value="Unassembled WGS sequence"/>
</dbReference>
<evidence type="ECO:0000313" key="3">
    <source>
        <dbReference type="EMBL" id="HJC85698.1"/>
    </source>
</evidence>
<sequence length="148" mass="14467">MKVRKSLISLATVSAVAISGTSIAAAQDEELPAEGSASSSSEGSNGAEGEEGANGSAILGSIQGSTSDGALDPQGSVQADGFFNQIWEDGETGVVSLAGVAAVIAGTAVVAGNVKGIADAYSAVIDASDTYQGVLADTRGFLESQGIL</sequence>
<proteinExistence type="predicted"/>
<dbReference type="AlphaFoldDB" id="A0A9D2QEG1"/>
<feature type="region of interest" description="Disordered" evidence="1">
    <location>
        <begin position="29"/>
        <end position="76"/>
    </location>
</feature>
<reference evidence="3" key="1">
    <citation type="journal article" date="2021" name="PeerJ">
        <title>Extensive microbial diversity within the chicken gut microbiome revealed by metagenomics and culture.</title>
        <authorList>
            <person name="Gilroy R."/>
            <person name="Ravi A."/>
            <person name="Getino M."/>
            <person name="Pursley I."/>
            <person name="Horton D.L."/>
            <person name="Alikhan N.F."/>
            <person name="Baker D."/>
            <person name="Gharbi K."/>
            <person name="Hall N."/>
            <person name="Watson M."/>
            <person name="Adriaenssens E.M."/>
            <person name="Foster-Nyarko E."/>
            <person name="Jarju S."/>
            <person name="Secka A."/>
            <person name="Antonio M."/>
            <person name="Oren A."/>
            <person name="Chaudhuri R.R."/>
            <person name="La Ragione R."/>
            <person name="Hildebrand F."/>
            <person name="Pallen M.J."/>
        </authorList>
    </citation>
    <scope>NUCLEOTIDE SEQUENCE</scope>
    <source>
        <strain evidence="3">ChiHjej13B12-4958</strain>
    </source>
</reference>
<feature type="compositionally biased region" description="Low complexity" evidence="1">
    <location>
        <begin position="33"/>
        <end position="57"/>
    </location>
</feature>
<gene>
    <name evidence="3" type="ORF">H9751_09165</name>
</gene>